<dbReference type="EMBL" id="JACHMH010000001">
    <property type="protein sequence ID" value="MBB4678974.1"/>
    <property type="molecule type" value="Genomic_DNA"/>
</dbReference>
<dbReference type="InterPro" id="IPR011006">
    <property type="entry name" value="CheY-like_superfamily"/>
</dbReference>
<name>A0A7W7CD73_9PSEU</name>
<organism evidence="5 6">
    <name type="scientific">Crossiella cryophila</name>
    <dbReference type="NCBI Taxonomy" id="43355"/>
    <lineage>
        <taxon>Bacteria</taxon>
        <taxon>Bacillati</taxon>
        <taxon>Actinomycetota</taxon>
        <taxon>Actinomycetes</taxon>
        <taxon>Pseudonocardiales</taxon>
        <taxon>Pseudonocardiaceae</taxon>
        <taxon>Crossiella</taxon>
    </lineage>
</organism>
<dbReference type="InterPro" id="IPR001789">
    <property type="entry name" value="Sig_transdc_resp-reg_receiver"/>
</dbReference>
<protein>
    <submittedName>
        <fullName evidence="5">DNA-binding LytR/AlgR family response regulator</fullName>
    </submittedName>
</protein>
<dbReference type="Gene3D" id="2.40.50.1020">
    <property type="entry name" value="LytTr DNA-binding domain"/>
    <property type="match status" value="1"/>
</dbReference>
<dbReference type="Pfam" id="PF00072">
    <property type="entry name" value="Response_reg"/>
    <property type="match status" value="1"/>
</dbReference>
<dbReference type="GO" id="GO:0005829">
    <property type="term" value="C:cytosol"/>
    <property type="evidence" value="ECO:0007669"/>
    <property type="project" value="TreeGrafter"/>
</dbReference>
<sequence>MPDPGSHGIHRDDRTGHGPRVLVIDDEEPVLQDLLHQLRQDSRLGPVDGATHGLTALRYLAQATEAGTPPDAVFLDVRMPGLSGPDLARLLSRFATPPMIVFVTAHGDFAVDAFELKAVDYLLKPVRTERLAEAVRRVLLALEQRAAPESPLPPPPRPAADELISVELAGITRTVPLSAVRWAEAQGDYVRLHTAKGSHLVRAALATLEKRWADSGFVRIHRSRLVALQAITALRVEGGAMTVCLDEVVLAVSRRHAGQVRDLLVRQAGISSRRR</sequence>
<keyword evidence="1 5" id="KW-0238">DNA-binding</keyword>
<evidence type="ECO:0000259" key="4">
    <source>
        <dbReference type="PROSITE" id="PS50930"/>
    </source>
</evidence>
<dbReference type="RefSeq" id="WP_312988036.1">
    <property type="nucleotide sequence ID" value="NZ_BAAAUI010000074.1"/>
</dbReference>
<evidence type="ECO:0000256" key="2">
    <source>
        <dbReference type="PROSITE-ProRule" id="PRU00169"/>
    </source>
</evidence>
<dbReference type="SMART" id="SM00448">
    <property type="entry name" value="REC"/>
    <property type="match status" value="1"/>
</dbReference>
<dbReference type="SMART" id="SM00850">
    <property type="entry name" value="LytTR"/>
    <property type="match status" value="1"/>
</dbReference>
<dbReference type="GO" id="GO:0000976">
    <property type="term" value="F:transcription cis-regulatory region binding"/>
    <property type="evidence" value="ECO:0007669"/>
    <property type="project" value="TreeGrafter"/>
</dbReference>
<gene>
    <name evidence="5" type="ORF">HNR67_005092</name>
</gene>
<keyword evidence="6" id="KW-1185">Reference proteome</keyword>
<proteinExistence type="predicted"/>
<dbReference type="SUPFAM" id="SSF52172">
    <property type="entry name" value="CheY-like"/>
    <property type="match status" value="1"/>
</dbReference>
<accession>A0A7W7CD73</accession>
<dbReference type="InterPro" id="IPR007492">
    <property type="entry name" value="LytTR_DNA-bd_dom"/>
</dbReference>
<dbReference type="GO" id="GO:0000156">
    <property type="term" value="F:phosphorelay response regulator activity"/>
    <property type="evidence" value="ECO:0007669"/>
    <property type="project" value="TreeGrafter"/>
</dbReference>
<reference evidence="5 6" key="1">
    <citation type="submission" date="2020-08" db="EMBL/GenBank/DDBJ databases">
        <title>Sequencing the genomes of 1000 actinobacteria strains.</title>
        <authorList>
            <person name="Klenk H.-P."/>
        </authorList>
    </citation>
    <scope>NUCLEOTIDE SEQUENCE [LARGE SCALE GENOMIC DNA]</scope>
    <source>
        <strain evidence="5 6">DSM 44230</strain>
    </source>
</reference>
<dbReference type="Proteomes" id="UP000533598">
    <property type="component" value="Unassembled WGS sequence"/>
</dbReference>
<dbReference type="GO" id="GO:0006355">
    <property type="term" value="P:regulation of DNA-templated transcription"/>
    <property type="evidence" value="ECO:0007669"/>
    <property type="project" value="TreeGrafter"/>
</dbReference>
<dbReference type="AlphaFoldDB" id="A0A7W7CD73"/>
<feature type="domain" description="Response regulatory" evidence="3">
    <location>
        <begin position="20"/>
        <end position="139"/>
    </location>
</feature>
<evidence type="ECO:0000313" key="5">
    <source>
        <dbReference type="EMBL" id="MBB4678974.1"/>
    </source>
</evidence>
<dbReference type="PROSITE" id="PS50930">
    <property type="entry name" value="HTH_LYTTR"/>
    <property type="match status" value="1"/>
</dbReference>
<dbReference type="PANTHER" id="PTHR48111:SF69">
    <property type="entry name" value="RESPONSE REGULATOR RECEIVER"/>
    <property type="match status" value="1"/>
</dbReference>
<dbReference type="GO" id="GO:0032993">
    <property type="term" value="C:protein-DNA complex"/>
    <property type="evidence" value="ECO:0007669"/>
    <property type="project" value="TreeGrafter"/>
</dbReference>
<dbReference type="PROSITE" id="PS50110">
    <property type="entry name" value="RESPONSE_REGULATORY"/>
    <property type="match status" value="1"/>
</dbReference>
<feature type="domain" description="HTH LytTR-type" evidence="4">
    <location>
        <begin position="164"/>
        <end position="266"/>
    </location>
</feature>
<dbReference type="Pfam" id="PF04397">
    <property type="entry name" value="LytTR"/>
    <property type="match status" value="1"/>
</dbReference>
<feature type="modified residue" description="4-aspartylphosphate" evidence="2">
    <location>
        <position position="76"/>
    </location>
</feature>
<dbReference type="InterPro" id="IPR039420">
    <property type="entry name" value="WalR-like"/>
</dbReference>
<comment type="caution">
    <text evidence="5">The sequence shown here is derived from an EMBL/GenBank/DDBJ whole genome shotgun (WGS) entry which is preliminary data.</text>
</comment>
<evidence type="ECO:0000313" key="6">
    <source>
        <dbReference type="Proteomes" id="UP000533598"/>
    </source>
</evidence>
<dbReference type="PANTHER" id="PTHR48111">
    <property type="entry name" value="REGULATOR OF RPOS"/>
    <property type="match status" value="1"/>
</dbReference>
<evidence type="ECO:0000256" key="1">
    <source>
        <dbReference type="ARBA" id="ARBA00023125"/>
    </source>
</evidence>
<keyword evidence="2" id="KW-0597">Phosphoprotein</keyword>
<evidence type="ECO:0000259" key="3">
    <source>
        <dbReference type="PROSITE" id="PS50110"/>
    </source>
</evidence>
<dbReference type="Gene3D" id="3.40.50.2300">
    <property type="match status" value="1"/>
</dbReference>